<keyword evidence="2" id="KW-1185">Reference proteome</keyword>
<dbReference type="Proteomes" id="UP000023152">
    <property type="component" value="Unassembled WGS sequence"/>
</dbReference>
<reference evidence="1 2" key="1">
    <citation type="journal article" date="2013" name="Curr. Biol.">
        <title>The Genome of the Foraminiferan Reticulomyxa filosa.</title>
        <authorList>
            <person name="Glockner G."/>
            <person name="Hulsmann N."/>
            <person name="Schleicher M."/>
            <person name="Noegel A.A."/>
            <person name="Eichinger L."/>
            <person name="Gallinger C."/>
            <person name="Pawlowski J."/>
            <person name="Sierra R."/>
            <person name="Euteneuer U."/>
            <person name="Pillet L."/>
            <person name="Moustafa A."/>
            <person name="Platzer M."/>
            <person name="Groth M."/>
            <person name="Szafranski K."/>
            <person name="Schliwa M."/>
        </authorList>
    </citation>
    <scope>NUCLEOTIDE SEQUENCE [LARGE SCALE GENOMIC DNA]</scope>
</reference>
<gene>
    <name evidence="1" type="ORF">RFI_38748</name>
</gene>
<evidence type="ECO:0000313" key="1">
    <source>
        <dbReference type="EMBL" id="ETN98739.1"/>
    </source>
</evidence>
<protein>
    <submittedName>
        <fullName evidence="1">Uncharacterized protein</fullName>
    </submittedName>
</protein>
<accession>X6LDB4</accession>
<organism evidence="1 2">
    <name type="scientific">Reticulomyxa filosa</name>
    <dbReference type="NCBI Taxonomy" id="46433"/>
    <lineage>
        <taxon>Eukaryota</taxon>
        <taxon>Sar</taxon>
        <taxon>Rhizaria</taxon>
        <taxon>Retaria</taxon>
        <taxon>Foraminifera</taxon>
        <taxon>Monothalamids</taxon>
        <taxon>Reticulomyxidae</taxon>
        <taxon>Reticulomyxa</taxon>
    </lineage>
</organism>
<evidence type="ECO:0000313" key="2">
    <source>
        <dbReference type="Proteomes" id="UP000023152"/>
    </source>
</evidence>
<dbReference type="AlphaFoldDB" id="X6LDB4"/>
<proteinExistence type="predicted"/>
<sequence length="267" mass="31604">MISFKDEVFHDKSKCFDLESIENDIRHTFVHGRRPLTFIIPLFEYRSGFDIHSCITTIETRHKKCKNAQFQSFWDKLNLSAASPLEKQKALGMLNDVIVYFYQNLNNLQVNMRLTELLEKLHFEKKDWGLFSQRGYSNDGRDQLCVKHVGVLWRQLHNIVQSERLDESSIAPFVLEIYRQPLTGEAQTQIKEFVKKTSMGTMKGILKAWREIAYKQGHIKRNAKAEDFTHMLKHCDLKYFPHQFLKWEHCAAAYECAYQYACQEWKI</sequence>
<name>X6LDB4_RETFI</name>
<comment type="caution">
    <text evidence="1">The sequence shown here is derived from an EMBL/GenBank/DDBJ whole genome shotgun (WGS) entry which is preliminary data.</text>
</comment>
<dbReference type="EMBL" id="ASPP01045904">
    <property type="protein sequence ID" value="ETN98739.1"/>
    <property type="molecule type" value="Genomic_DNA"/>
</dbReference>